<evidence type="ECO:0000313" key="3">
    <source>
        <dbReference type="Proteomes" id="UP001519460"/>
    </source>
</evidence>
<organism evidence="2 3">
    <name type="scientific">Batillaria attramentaria</name>
    <dbReference type="NCBI Taxonomy" id="370345"/>
    <lineage>
        <taxon>Eukaryota</taxon>
        <taxon>Metazoa</taxon>
        <taxon>Spiralia</taxon>
        <taxon>Lophotrochozoa</taxon>
        <taxon>Mollusca</taxon>
        <taxon>Gastropoda</taxon>
        <taxon>Caenogastropoda</taxon>
        <taxon>Sorbeoconcha</taxon>
        <taxon>Cerithioidea</taxon>
        <taxon>Batillariidae</taxon>
        <taxon>Batillaria</taxon>
    </lineage>
</organism>
<evidence type="ECO:0000256" key="1">
    <source>
        <dbReference type="SAM" id="MobiDB-lite"/>
    </source>
</evidence>
<dbReference type="AlphaFoldDB" id="A0ABD0LIS7"/>
<feature type="region of interest" description="Disordered" evidence="1">
    <location>
        <begin position="1"/>
        <end position="40"/>
    </location>
</feature>
<comment type="caution">
    <text evidence="2">The sequence shown here is derived from an EMBL/GenBank/DDBJ whole genome shotgun (WGS) entry which is preliminary data.</text>
</comment>
<dbReference type="EMBL" id="JACVVK020000047">
    <property type="protein sequence ID" value="KAK7499008.1"/>
    <property type="molecule type" value="Genomic_DNA"/>
</dbReference>
<proteinExistence type="predicted"/>
<keyword evidence="3" id="KW-1185">Reference proteome</keyword>
<evidence type="ECO:0000313" key="2">
    <source>
        <dbReference type="EMBL" id="KAK7499008.1"/>
    </source>
</evidence>
<gene>
    <name evidence="2" type="ORF">BaRGS_00009817</name>
</gene>
<protein>
    <submittedName>
        <fullName evidence="2">Uncharacterized protein</fullName>
    </submittedName>
</protein>
<dbReference type="Proteomes" id="UP001519460">
    <property type="component" value="Unassembled WGS sequence"/>
</dbReference>
<sequence length="95" mass="10658">MFRQTGCLPPKHHADCQLSLPRPRSRANPAQHPDISPLDDITASADLPHPTVPELRLMPQINYPSRAYKVVCSGQGITFLKCLFWYLILSSFGLD</sequence>
<accession>A0ABD0LIS7</accession>
<name>A0ABD0LIS7_9CAEN</name>
<reference evidence="2 3" key="1">
    <citation type="journal article" date="2023" name="Sci. Data">
        <title>Genome assembly of the Korean intertidal mud-creeper Batillaria attramentaria.</title>
        <authorList>
            <person name="Patra A.K."/>
            <person name="Ho P.T."/>
            <person name="Jun S."/>
            <person name="Lee S.J."/>
            <person name="Kim Y."/>
            <person name="Won Y.J."/>
        </authorList>
    </citation>
    <scope>NUCLEOTIDE SEQUENCE [LARGE SCALE GENOMIC DNA]</scope>
    <source>
        <strain evidence="2">Wonlab-2016</strain>
    </source>
</reference>